<keyword evidence="2" id="KW-1185">Reference proteome</keyword>
<dbReference type="AlphaFoldDB" id="S2DG87"/>
<gene>
    <name evidence="1" type="ORF">A33Q_2668</name>
</gene>
<accession>S2DG87</accession>
<evidence type="ECO:0000313" key="1">
    <source>
        <dbReference type="EMBL" id="EOZ96075.1"/>
    </source>
</evidence>
<organism evidence="1 2">
    <name type="scientific">Indibacter alkaliphilus (strain CCUG 57479 / KCTC 22604 / LW1)</name>
    <dbReference type="NCBI Taxonomy" id="1189612"/>
    <lineage>
        <taxon>Bacteria</taxon>
        <taxon>Pseudomonadati</taxon>
        <taxon>Bacteroidota</taxon>
        <taxon>Cytophagia</taxon>
        <taxon>Cytophagales</taxon>
        <taxon>Cyclobacteriaceae</taxon>
    </lineage>
</organism>
<dbReference type="STRING" id="1189612.A33Q_2668"/>
<dbReference type="EMBL" id="ALWO02000036">
    <property type="protein sequence ID" value="EOZ96075.1"/>
    <property type="molecule type" value="Genomic_DNA"/>
</dbReference>
<evidence type="ECO:0000313" key="2">
    <source>
        <dbReference type="Proteomes" id="UP000006073"/>
    </source>
</evidence>
<reference evidence="1 2" key="1">
    <citation type="journal article" date="2013" name="Genome Announc.">
        <title>Draft Genome Sequence of Indibacter alkaliphilus Strain LW1T, Isolated from Lonar Lake, a Haloalkaline Lake in the Buldana District of Maharashtra, India.</title>
        <authorList>
            <person name="Singh A."/>
            <person name="Kumar Jangir P."/>
            <person name="Sharma R."/>
            <person name="Singh A."/>
            <person name="Kumar Pinnaka A."/>
            <person name="Shivaji S."/>
        </authorList>
    </citation>
    <scope>NUCLEOTIDE SEQUENCE [LARGE SCALE GENOMIC DNA]</scope>
    <source>
        <strain evidence="2">CCUG 57479 / KCTC 22604 / LW1</strain>
    </source>
</reference>
<proteinExistence type="predicted"/>
<comment type="caution">
    <text evidence="1">The sequence shown here is derived from an EMBL/GenBank/DDBJ whole genome shotgun (WGS) entry which is preliminary data.</text>
</comment>
<sequence>MVWNLSKGNAIAQLIKPSFCDLVNIRFGEMFHLTGPRFTKQRNIL</sequence>
<dbReference type="Proteomes" id="UP000006073">
    <property type="component" value="Unassembled WGS sequence"/>
</dbReference>
<protein>
    <submittedName>
        <fullName evidence="1">Uncharacterized protein</fullName>
    </submittedName>
</protein>
<name>S2DG87_INDAL</name>